<dbReference type="AlphaFoldDB" id="A0A3T2USH3"/>
<comment type="caution">
    <text evidence="1">The sequence shown here is derived from an EMBL/GenBank/DDBJ whole genome shotgun (WGS) entry which is preliminary data.</text>
</comment>
<gene>
    <name evidence="1" type="ORF">DK174_04765</name>
</gene>
<name>A0A3T2USH3_SHIFL</name>
<reference evidence="1" key="1">
    <citation type="submission" date="2018-05" db="EMBL/GenBank/DDBJ databases">
        <authorList>
            <person name="Ashton P.M."/>
            <person name="Dallman T."/>
            <person name="Nair S."/>
            <person name="De Pinna E."/>
            <person name="Peters T."/>
            <person name="Grant K."/>
        </authorList>
    </citation>
    <scope>NUCLEOTIDE SEQUENCE [LARGE SCALE GENOMIC DNA]</scope>
    <source>
        <strain evidence="1">397720</strain>
    </source>
</reference>
<dbReference type="Proteomes" id="UP000839563">
    <property type="component" value="Unassembled WGS sequence"/>
</dbReference>
<dbReference type="EMBL" id="AAAAHL010000021">
    <property type="protein sequence ID" value="EAA0481344.1"/>
    <property type="molecule type" value="Genomic_DNA"/>
</dbReference>
<accession>A0A3T2USH3</accession>
<protein>
    <submittedName>
        <fullName evidence="1">Uncharacterized protein</fullName>
    </submittedName>
</protein>
<proteinExistence type="predicted"/>
<evidence type="ECO:0000313" key="1">
    <source>
        <dbReference type="EMBL" id="EAA0481344.1"/>
    </source>
</evidence>
<organism evidence="1">
    <name type="scientific">Shigella flexneri</name>
    <dbReference type="NCBI Taxonomy" id="623"/>
    <lineage>
        <taxon>Bacteria</taxon>
        <taxon>Pseudomonadati</taxon>
        <taxon>Pseudomonadota</taxon>
        <taxon>Gammaproteobacteria</taxon>
        <taxon>Enterobacterales</taxon>
        <taxon>Enterobacteriaceae</taxon>
        <taxon>Shigella</taxon>
    </lineage>
</organism>
<sequence length="24" mass="2617">MSTAVHSIGWAIMYDNGSCKVCKD</sequence>